<feature type="domain" description="Endonuclease GajA/Old nuclease/RecF-like AAA" evidence="1">
    <location>
        <begin position="1"/>
        <end position="336"/>
    </location>
</feature>
<evidence type="ECO:0000259" key="1">
    <source>
        <dbReference type="Pfam" id="PF13175"/>
    </source>
</evidence>
<dbReference type="InterPro" id="IPR027417">
    <property type="entry name" value="P-loop_NTPase"/>
</dbReference>
<name>A0AAE7L1M7_CITFR</name>
<dbReference type="PANTHER" id="PTHR43581:SF4">
    <property type="entry name" value="ATP_GTP PHOSPHATASE"/>
    <property type="match status" value="1"/>
</dbReference>
<sequence>MMLKSVYISNFKGLKEISIPSVGNLNLIVGKNNSGKSSLLEALMLYASGGSESVLHELSVSHDEVSRERFRPTEYQQTDSESQSFITNEMLPYEHLFYGRTFDQREPIHIGESESERSTKSLVISFMKDRKRNDKSNDEAIKLLKQLNIFKDDIVMPDIRSQNVLEVKKGKSKHFIPLDEAVFRTSRLVDSDDRSKINFRYVPTKITSMDDLGILWDQITLTQYEKITIEALQSIEPNISDIRFILKDGSRRQRTAIVKLSGSDDVFPILSMGDGIGRILQLILNMYAARDGIYLIDEFDNGLHYSIQKSLWKMIFNLSKVLNVQVFATTHSWDCVQSFSEVSIENKDLNGFLLKLGKSKLSTNKGNSIVTIFNEDKLYTITQEMVEVR</sequence>
<protein>
    <submittedName>
        <fullName evidence="2">AAA family ATPase</fullName>
    </submittedName>
</protein>
<reference evidence="3" key="1">
    <citation type="submission" date="2020-06" db="EMBL/GenBank/DDBJ databases">
        <title>REHAB project genomes.</title>
        <authorList>
            <person name="Shaw L.P."/>
        </authorList>
    </citation>
    <scope>NUCLEOTIDE SEQUENCE [LARGE SCALE GENOMIC DNA]</scope>
    <source>
        <strain evidence="3">RHBSTW-00398</strain>
        <plasmid evidence="3">prhbstw-00398_4</plasmid>
    </source>
</reference>
<dbReference type="Gene3D" id="3.40.50.300">
    <property type="entry name" value="P-loop containing nucleotide triphosphate hydrolases"/>
    <property type="match status" value="1"/>
</dbReference>
<dbReference type="Proteomes" id="UP000510650">
    <property type="component" value="Plasmid pRHBSTW-00398_4"/>
</dbReference>
<dbReference type="PANTHER" id="PTHR43581">
    <property type="entry name" value="ATP/GTP PHOSPHATASE"/>
    <property type="match status" value="1"/>
</dbReference>
<dbReference type="SUPFAM" id="SSF52540">
    <property type="entry name" value="P-loop containing nucleoside triphosphate hydrolases"/>
    <property type="match status" value="1"/>
</dbReference>
<dbReference type="Pfam" id="PF13175">
    <property type="entry name" value="AAA_15"/>
    <property type="match status" value="1"/>
</dbReference>
<organism evidence="2 3">
    <name type="scientific">Citrobacter freundii</name>
    <dbReference type="NCBI Taxonomy" id="546"/>
    <lineage>
        <taxon>Bacteria</taxon>
        <taxon>Pseudomonadati</taxon>
        <taxon>Pseudomonadota</taxon>
        <taxon>Gammaproteobacteria</taxon>
        <taxon>Enterobacterales</taxon>
        <taxon>Enterobacteriaceae</taxon>
        <taxon>Citrobacter</taxon>
        <taxon>Citrobacter freundii complex</taxon>
    </lineage>
</organism>
<evidence type="ECO:0000313" key="3">
    <source>
        <dbReference type="Proteomes" id="UP000510650"/>
    </source>
</evidence>
<evidence type="ECO:0000313" key="2">
    <source>
        <dbReference type="EMBL" id="QLO16960.1"/>
    </source>
</evidence>
<geneLocation type="plasmid" evidence="3">
    <name>prhbstw-00398_4</name>
</geneLocation>
<accession>A0AAE7L1M7</accession>
<dbReference type="EMBL" id="CP055541">
    <property type="protein sequence ID" value="QLO16960.1"/>
    <property type="molecule type" value="Genomic_DNA"/>
</dbReference>
<keyword evidence="2" id="KW-0614">Plasmid</keyword>
<dbReference type="InterPro" id="IPR051396">
    <property type="entry name" value="Bact_Antivir_Def_Nuclease"/>
</dbReference>
<proteinExistence type="predicted"/>
<dbReference type="InterPro" id="IPR041685">
    <property type="entry name" value="AAA_GajA/Old/RecF-like"/>
</dbReference>
<gene>
    <name evidence="2" type="ORF">HV183_26575</name>
</gene>
<dbReference type="AlphaFoldDB" id="A0AAE7L1M7"/>
<dbReference type="RefSeq" id="WP_181219996.1">
    <property type="nucleotide sequence ID" value="NZ_CP055541.1"/>
</dbReference>